<organism evidence="1 2">
    <name type="scientific">Protopolystoma xenopodis</name>
    <dbReference type="NCBI Taxonomy" id="117903"/>
    <lineage>
        <taxon>Eukaryota</taxon>
        <taxon>Metazoa</taxon>
        <taxon>Spiralia</taxon>
        <taxon>Lophotrochozoa</taxon>
        <taxon>Platyhelminthes</taxon>
        <taxon>Monogenea</taxon>
        <taxon>Polyopisthocotylea</taxon>
        <taxon>Polystomatidea</taxon>
        <taxon>Polystomatidae</taxon>
        <taxon>Protopolystoma</taxon>
    </lineage>
</organism>
<comment type="caution">
    <text evidence="1">The sequence shown here is derived from an EMBL/GenBank/DDBJ whole genome shotgun (WGS) entry which is preliminary data.</text>
</comment>
<protein>
    <submittedName>
        <fullName evidence="1">Uncharacterized protein</fullName>
    </submittedName>
</protein>
<accession>A0A3S5A829</accession>
<dbReference type="Proteomes" id="UP000784294">
    <property type="component" value="Unassembled WGS sequence"/>
</dbReference>
<gene>
    <name evidence="1" type="ORF">PXEA_LOCUS7717</name>
</gene>
<reference evidence="1" key="1">
    <citation type="submission" date="2018-11" db="EMBL/GenBank/DDBJ databases">
        <authorList>
            <consortium name="Pathogen Informatics"/>
        </authorList>
    </citation>
    <scope>NUCLEOTIDE SEQUENCE</scope>
</reference>
<sequence length="93" mass="10025">MMRSKSASQIGFSIGGGSNFVGGRMSMLDRNLESLDTADVLFTSVGNPNGEALQGGEGKDDDMSENFTRVLDAALERNTLDLRSFFDEDKSPV</sequence>
<keyword evidence="2" id="KW-1185">Reference proteome</keyword>
<dbReference type="AlphaFoldDB" id="A0A3S5A829"/>
<evidence type="ECO:0000313" key="2">
    <source>
        <dbReference type="Proteomes" id="UP000784294"/>
    </source>
</evidence>
<evidence type="ECO:0000313" key="1">
    <source>
        <dbReference type="EMBL" id="VEL14277.1"/>
    </source>
</evidence>
<proteinExistence type="predicted"/>
<dbReference type="EMBL" id="CAAALY010020607">
    <property type="protein sequence ID" value="VEL14277.1"/>
    <property type="molecule type" value="Genomic_DNA"/>
</dbReference>
<name>A0A3S5A829_9PLAT</name>